<organism evidence="1 2">
    <name type="scientific">Candidozyma haemuli</name>
    <dbReference type="NCBI Taxonomy" id="45357"/>
    <lineage>
        <taxon>Eukaryota</taxon>
        <taxon>Fungi</taxon>
        <taxon>Dikarya</taxon>
        <taxon>Ascomycota</taxon>
        <taxon>Saccharomycotina</taxon>
        <taxon>Pichiomycetes</taxon>
        <taxon>Metschnikowiaceae</taxon>
        <taxon>Candidozyma</taxon>
    </lineage>
</organism>
<proteinExistence type="predicted"/>
<accession>A0ABX8I0R8</accession>
<reference evidence="1 2" key="1">
    <citation type="submission" date="2021-06" db="EMBL/GenBank/DDBJ databases">
        <title>Candida outbreak in Lebanon.</title>
        <authorList>
            <person name="Finianos M."/>
        </authorList>
    </citation>
    <scope>NUCLEOTIDE SEQUENCE [LARGE SCALE GENOMIC DNA]</scope>
    <source>
        <strain evidence="1">CA3LBN</strain>
    </source>
</reference>
<protein>
    <recommendedName>
        <fullName evidence="3">Glutamyl-tRNA(Gln) amidotransferase subunit F, mitochondrial</fullName>
    </recommendedName>
</protein>
<keyword evidence="2" id="KW-1185">Reference proteome</keyword>
<dbReference type="Pfam" id="PF20977">
    <property type="entry name" value="GatF"/>
    <property type="match status" value="1"/>
</dbReference>
<gene>
    <name evidence="1" type="ORF">CA3LBN_000715</name>
</gene>
<evidence type="ECO:0000313" key="1">
    <source>
        <dbReference type="EMBL" id="QWU86497.1"/>
    </source>
</evidence>
<name>A0ABX8I0R8_9ASCO</name>
<dbReference type="Proteomes" id="UP000825434">
    <property type="component" value="Chromosome 1"/>
</dbReference>
<evidence type="ECO:0000313" key="2">
    <source>
        <dbReference type="Proteomes" id="UP000825434"/>
    </source>
</evidence>
<dbReference type="EMBL" id="CP076661">
    <property type="protein sequence ID" value="QWU86497.1"/>
    <property type="molecule type" value="Genomic_DNA"/>
</dbReference>
<evidence type="ECO:0008006" key="3">
    <source>
        <dbReference type="Google" id="ProtNLM"/>
    </source>
</evidence>
<sequence length="166" mass="18870">MLSRYASRHLATSRTVSRGKIYSKINSHEDLEKLINTPSWNVSEAIPNPDTIEEDITPELVSKLLKQSGLPHNVSPDLFEKIQDALRTQVGFIDELYDPGMSHGERRANNNRMFRLLASDHQAPEPLTLKHLLKQVEQVKKQVDPEKGETGFNHEAFRNTIKFGGK</sequence>